<name>A0A179B1B1_9ACTO</name>
<dbReference type="AlphaFoldDB" id="A0A179B1B1"/>
<evidence type="ECO:0000256" key="3">
    <source>
        <dbReference type="ARBA" id="ARBA00022842"/>
    </source>
</evidence>
<dbReference type="InterPro" id="IPR020084">
    <property type="entry name" value="NUDIX_hydrolase_CS"/>
</dbReference>
<evidence type="ECO:0000256" key="2">
    <source>
        <dbReference type="ARBA" id="ARBA00022801"/>
    </source>
</evidence>
<keyword evidence="3" id="KW-0460">Magnesium</keyword>
<dbReference type="Pfam" id="PF00293">
    <property type="entry name" value="NUDIX"/>
    <property type="match status" value="1"/>
</dbReference>
<protein>
    <recommendedName>
        <fullName evidence="5">Nudix hydrolase domain-containing protein</fullName>
    </recommendedName>
</protein>
<dbReference type="PANTHER" id="PTHR43046">
    <property type="entry name" value="GDP-MANNOSE MANNOSYL HYDROLASE"/>
    <property type="match status" value="1"/>
</dbReference>
<feature type="compositionally biased region" description="Basic and acidic residues" evidence="4">
    <location>
        <begin position="1"/>
        <end position="21"/>
    </location>
</feature>
<sequence length="199" mass="22424">MSVEKHASRAGDPSDKVRDSWLDEWSPDADGVPYRRAARVVVVDPEGRVLLVHGHDFDDIDHSWWFTVGGGLGDEGPREGAVRELREETGVSADPSRLVGPVLLRSDEFRFAARTVRQDEVFFVLAVSGEEARSARPGYDLTAAERETLDEFRWWSLAEIREAEAKGETFYPAGLADLVETWWPKWDGIVRNVTDRALE</sequence>
<feature type="region of interest" description="Disordered" evidence="4">
    <location>
        <begin position="1"/>
        <end position="22"/>
    </location>
</feature>
<reference evidence="6 7" key="1">
    <citation type="submission" date="2016-04" db="EMBL/GenBank/DDBJ databases">
        <title>Peptidophaga gingivicola gen. nov., sp. nov., isolated from human subgingival plaque.</title>
        <authorList>
            <person name="Beall C.J."/>
            <person name="Mokrzan E.M."/>
            <person name="Griffen A.L."/>
            <person name="Leys E.J."/>
        </authorList>
    </citation>
    <scope>NUCLEOTIDE SEQUENCE [LARGE SCALE GENOMIC DNA]</scope>
    <source>
        <strain evidence="6 7">BA112</strain>
    </source>
</reference>
<dbReference type="PROSITE" id="PS51462">
    <property type="entry name" value="NUDIX"/>
    <property type="match status" value="1"/>
</dbReference>
<evidence type="ECO:0000313" key="7">
    <source>
        <dbReference type="Proteomes" id="UP000078368"/>
    </source>
</evidence>
<gene>
    <name evidence="6" type="ORF">A4H34_08640</name>
</gene>
<dbReference type="PANTHER" id="PTHR43046:SF12">
    <property type="entry name" value="GDP-MANNOSE MANNOSYL HYDROLASE"/>
    <property type="match status" value="1"/>
</dbReference>
<dbReference type="EMBL" id="LVZK01000003">
    <property type="protein sequence ID" value="OAP85482.1"/>
    <property type="molecule type" value="Genomic_DNA"/>
</dbReference>
<organism evidence="6 7">
    <name type="scientific">Peptidiphaga gingivicola</name>
    <dbReference type="NCBI Taxonomy" id="2741497"/>
    <lineage>
        <taxon>Bacteria</taxon>
        <taxon>Bacillati</taxon>
        <taxon>Actinomycetota</taxon>
        <taxon>Actinomycetes</taxon>
        <taxon>Actinomycetales</taxon>
        <taxon>Actinomycetaceae</taxon>
        <taxon>Peptidiphaga</taxon>
    </lineage>
</organism>
<evidence type="ECO:0000256" key="4">
    <source>
        <dbReference type="SAM" id="MobiDB-lite"/>
    </source>
</evidence>
<dbReference type="InterPro" id="IPR000086">
    <property type="entry name" value="NUDIX_hydrolase_dom"/>
</dbReference>
<keyword evidence="2" id="KW-0378">Hydrolase</keyword>
<dbReference type="SUPFAM" id="SSF55811">
    <property type="entry name" value="Nudix"/>
    <property type="match status" value="1"/>
</dbReference>
<feature type="domain" description="Nudix hydrolase" evidence="5">
    <location>
        <begin position="33"/>
        <end position="177"/>
    </location>
</feature>
<comment type="cofactor">
    <cofactor evidence="1">
        <name>Mg(2+)</name>
        <dbReference type="ChEBI" id="CHEBI:18420"/>
    </cofactor>
</comment>
<dbReference type="Gene3D" id="3.90.79.10">
    <property type="entry name" value="Nucleoside Triphosphate Pyrophosphohydrolase"/>
    <property type="match status" value="1"/>
</dbReference>
<dbReference type="STRING" id="1823756.A4H34_08640"/>
<dbReference type="Proteomes" id="UP000078368">
    <property type="component" value="Unassembled WGS sequence"/>
</dbReference>
<dbReference type="GO" id="GO:0016787">
    <property type="term" value="F:hydrolase activity"/>
    <property type="evidence" value="ECO:0007669"/>
    <property type="project" value="UniProtKB-KW"/>
</dbReference>
<evidence type="ECO:0000313" key="6">
    <source>
        <dbReference type="EMBL" id="OAP85482.1"/>
    </source>
</evidence>
<proteinExistence type="predicted"/>
<comment type="caution">
    <text evidence="6">The sequence shown here is derived from an EMBL/GenBank/DDBJ whole genome shotgun (WGS) entry which is preliminary data.</text>
</comment>
<evidence type="ECO:0000259" key="5">
    <source>
        <dbReference type="PROSITE" id="PS51462"/>
    </source>
</evidence>
<dbReference type="InterPro" id="IPR015797">
    <property type="entry name" value="NUDIX_hydrolase-like_dom_sf"/>
</dbReference>
<dbReference type="CDD" id="cd04685">
    <property type="entry name" value="NUDIX_Hydrolase"/>
    <property type="match status" value="1"/>
</dbReference>
<dbReference type="PROSITE" id="PS00893">
    <property type="entry name" value="NUDIX_BOX"/>
    <property type="match status" value="1"/>
</dbReference>
<accession>A0A179B1B1</accession>
<evidence type="ECO:0000256" key="1">
    <source>
        <dbReference type="ARBA" id="ARBA00001946"/>
    </source>
</evidence>
<keyword evidence="7" id="KW-1185">Reference proteome</keyword>